<dbReference type="Proteomes" id="UP000245942">
    <property type="component" value="Unassembled WGS sequence"/>
</dbReference>
<dbReference type="AlphaFoldDB" id="A0A316UF36"/>
<feature type="signal peptide" evidence="1">
    <location>
        <begin position="1"/>
        <end position="24"/>
    </location>
</feature>
<evidence type="ECO:0000313" key="2">
    <source>
        <dbReference type="EMBL" id="PWN21745.1"/>
    </source>
</evidence>
<dbReference type="EMBL" id="KZ819324">
    <property type="protein sequence ID" value="PWN21745.1"/>
    <property type="molecule type" value="Genomic_DNA"/>
</dbReference>
<organism evidence="2 3">
    <name type="scientific">Pseudomicrostroma glucosiphilum</name>
    <dbReference type="NCBI Taxonomy" id="1684307"/>
    <lineage>
        <taxon>Eukaryota</taxon>
        <taxon>Fungi</taxon>
        <taxon>Dikarya</taxon>
        <taxon>Basidiomycota</taxon>
        <taxon>Ustilaginomycotina</taxon>
        <taxon>Exobasidiomycetes</taxon>
        <taxon>Microstromatales</taxon>
        <taxon>Microstromatales incertae sedis</taxon>
        <taxon>Pseudomicrostroma</taxon>
    </lineage>
</organism>
<evidence type="ECO:0000256" key="1">
    <source>
        <dbReference type="SAM" id="SignalP"/>
    </source>
</evidence>
<keyword evidence="3" id="KW-1185">Reference proteome</keyword>
<name>A0A316UF36_9BASI</name>
<sequence length="146" mass="16082">MHVTKTLSILAIALLGLGLSGVSAEYTFCKRSGNLLERATSSKADKQLAHHKRLWEESGATTIDEFMERVPHEEITYLTQGEHGIKLRDVASGAAVTDEKATSDPNAASKWHFTCSTPHTVCAILYDGIQYKKGPLPYKIVHKESE</sequence>
<proteinExistence type="predicted"/>
<evidence type="ECO:0000313" key="3">
    <source>
        <dbReference type="Proteomes" id="UP000245942"/>
    </source>
</evidence>
<feature type="chain" id="PRO_5016366105" evidence="1">
    <location>
        <begin position="25"/>
        <end position="146"/>
    </location>
</feature>
<dbReference type="RefSeq" id="XP_025348905.1">
    <property type="nucleotide sequence ID" value="XM_025489370.1"/>
</dbReference>
<gene>
    <name evidence="2" type="ORF">BCV69DRAFT_153609</name>
</gene>
<reference evidence="2 3" key="1">
    <citation type="journal article" date="2018" name="Mol. Biol. Evol.">
        <title>Broad Genomic Sampling Reveals a Smut Pathogenic Ancestry of the Fungal Clade Ustilaginomycotina.</title>
        <authorList>
            <person name="Kijpornyongpan T."/>
            <person name="Mondo S.J."/>
            <person name="Barry K."/>
            <person name="Sandor L."/>
            <person name="Lee J."/>
            <person name="Lipzen A."/>
            <person name="Pangilinan J."/>
            <person name="LaButti K."/>
            <person name="Hainaut M."/>
            <person name="Henrissat B."/>
            <person name="Grigoriev I.V."/>
            <person name="Spatafora J.W."/>
            <person name="Aime M.C."/>
        </authorList>
    </citation>
    <scope>NUCLEOTIDE SEQUENCE [LARGE SCALE GENOMIC DNA]</scope>
    <source>
        <strain evidence="2 3">MCA 4718</strain>
    </source>
</reference>
<accession>A0A316UF36</accession>
<keyword evidence="1" id="KW-0732">Signal</keyword>
<protein>
    <submittedName>
        <fullName evidence="2">Uncharacterized protein</fullName>
    </submittedName>
</protein>
<dbReference type="GeneID" id="37011104"/>